<keyword evidence="2" id="KW-1185">Reference proteome</keyword>
<organism evidence="1 2">
    <name type="scientific">Salinibacillus aidingensis</name>
    <dbReference type="NCBI Taxonomy" id="237684"/>
    <lineage>
        <taxon>Bacteria</taxon>
        <taxon>Bacillati</taxon>
        <taxon>Bacillota</taxon>
        <taxon>Bacilli</taxon>
        <taxon>Bacillales</taxon>
        <taxon>Bacillaceae</taxon>
        <taxon>Salinibacillus</taxon>
    </lineage>
</organism>
<sequence>MQEFPFSYISTIFERSDLLAFFAYLMAAIFKYKSKKLALLRKGVSQPYLCDHI</sequence>
<name>A0ABP3LK58_9BACI</name>
<evidence type="ECO:0000313" key="2">
    <source>
        <dbReference type="Proteomes" id="UP001500880"/>
    </source>
</evidence>
<dbReference type="Proteomes" id="UP001500880">
    <property type="component" value="Unassembled WGS sequence"/>
</dbReference>
<dbReference type="EMBL" id="BAAADO010000009">
    <property type="protein sequence ID" value="GAA0502556.1"/>
    <property type="molecule type" value="Genomic_DNA"/>
</dbReference>
<proteinExistence type="predicted"/>
<comment type="caution">
    <text evidence="1">The sequence shown here is derived from an EMBL/GenBank/DDBJ whole genome shotgun (WGS) entry which is preliminary data.</text>
</comment>
<gene>
    <name evidence="1" type="ORF">GCM10008986_32700</name>
</gene>
<protein>
    <submittedName>
        <fullName evidence="1">Uncharacterized protein</fullName>
    </submittedName>
</protein>
<evidence type="ECO:0000313" key="1">
    <source>
        <dbReference type="EMBL" id="GAA0502556.1"/>
    </source>
</evidence>
<reference evidence="2" key="1">
    <citation type="journal article" date="2019" name="Int. J. Syst. Evol. Microbiol.">
        <title>The Global Catalogue of Microorganisms (GCM) 10K type strain sequencing project: providing services to taxonomists for standard genome sequencing and annotation.</title>
        <authorList>
            <consortium name="The Broad Institute Genomics Platform"/>
            <consortium name="The Broad Institute Genome Sequencing Center for Infectious Disease"/>
            <person name="Wu L."/>
            <person name="Ma J."/>
        </authorList>
    </citation>
    <scope>NUCLEOTIDE SEQUENCE [LARGE SCALE GENOMIC DNA]</scope>
    <source>
        <strain evidence="2">JCM 12389</strain>
    </source>
</reference>
<accession>A0ABP3LK58</accession>